<dbReference type="Gene3D" id="1.25.40.20">
    <property type="entry name" value="Ankyrin repeat-containing domain"/>
    <property type="match status" value="1"/>
</dbReference>
<keyword evidence="2 3" id="KW-0040">ANK repeat</keyword>
<dbReference type="SMART" id="SM00248">
    <property type="entry name" value="ANK"/>
    <property type="match status" value="3"/>
</dbReference>
<keyword evidence="5" id="KW-1185">Reference proteome</keyword>
<proteinExistence type="predicted"/>
<protein>
    <submittedName>
        <fullName evidence="6">Uncharacterized protein LOC111134839 isoform X1</fullName>
    </submittedName>
</protein>
<feature type="compositionally biased region" description="Basic and acidic residues" evidence="4">
    <location>
        <begin position="163"/>
        <end position="181"/>
    </location>
</feature>
<dbReference type="KEGG" id="cvn:111134839"/>
<dbReference type="RefSeq" id="XP_022339991.1">
    <property type="nucleotide sequence ID" value="XM_022484283.1"/>
</dbReference>
<dbReference type="Proteomes" id="UP000694844">
    <property type="component" value="Chromosome 5"/>
</dbReference>
<dbReference type="InterPro" id="IPR036770">
    <property type="entry name" value="Ankyrin_rpt-contain_sf"/>
</dbReference>
<reference evidence="6" key="1">
    <citation type="submission" date="2025-08" db="UniProtKB">
        <authorList>
            <consortium name="RefSeq"/>
        </authorList>
    </citation>
    <scope>IDENTIFICATION</scope>
    <source>
        <tissue evidence="6">Whole sample</tissue>
    </source>
</reference>
<gene>
    <name evidence="6" type="primary">LOC111134839</name>
</gene>
<evidence type="ECO:0000256" key="2">
    <source>
        <dbReference type="ARBA" id="ARBA00023043"/>
    </source>
</evidence>
<feature type="repeat" description="ANK" evidence="3">
    <location>
        <begin position="74"/>
        <end position="106"/>
    </location>
</feature>
<name>A0A8B8EJY8_CRAVI</name>
<dbReference type="PANTHER" id="PTHR24201">
    <property type="entry name" value="ANK_REP_REGION DOMAIN-CONTAINING PROTEIN"/>
    <property type="match status" value="1"/>
</dbReference>
<dbReference type="Gene3D" id="2.60.40.150">
    <property type="entry name" value="C2 domain"/>
    <property type="match status" value="1"/>
</dbReference>
<feature type="repeat" description="ANK" evidence="3">
    <location>
        <begin position="40"/>
        <end position="72"/>
    </location>
</feature>
<evidence type="ECO:0000313" key="6">
    <source>
        <dbReference type="RefSeq" id="XP_022339991.1"/>
    </source>
</evidence>
<organism evidence="5 6">
    <name type="scientific">Crassostrea virginica</name>
    <name type="common">Eastern oyster</name>
    <dbReference type="NCBI Taxonomy" id="6565"/>
    <lineage>
        <taxon>Eukaryota</taxon>
        <taxon>Metazoa</taxon>
        <taxon>Spiralia</taxon>
        <taxon>Lophotrochozoa</taxon>
        <taxon>Mollusca</taxon>
        <taxon>Bivalvia</taxon>
        <taxon>Autobranchia</taxon>
        <taxon>Pteriomorphia</taxon>
        <taxon>Ostreida</taxon>
        <taxon>Ostreoidea</taxon>
        <taxon>Ostreidae</taxon>
        <taxon>Crassostrea</taxon>
    </lineage>
</organism>
<feature type="compositionally biased region" description="Basic residues" evidence="4">
    <location>
        <begin position="610"/>
        <end position="623"/>
    </location>
</feature>
<dbReference type="OrthoDB" id="194358at2759"/>
<feature type="region of interest" description="Disordered" evidence="4">
    <location>
        <begin position="159"/>
        <end position="182"/>
    </location>
</feature>
<dbReference type="InterPro" id="IPR035892">
    <property type="entry name" value="C2_domain_sf"/>
</dbReference>
<evidence type="ECO:0000256" key="1">
    <source>
        <dbReference type="ARBA" id="ARBA00022737"/>
    </source>
</evidence>
<evidence type="ECO:0000256" key="3">
    <source>
        <dbReference type="PROSITE-ProRule" id="PRU00023"/>
    </source>
</evidence>
<dbReference type="InterPro" id="IPR050776">
    <property type="entry name" value="Ank_Repeat/CDKN_Inhibitor"/>
</dbReference>
<dbReference type="SUPFAM" id="SSF48403">
    <property type="entry name" value="Ankyrin repeat"/>
    <property type="match status" value="1"/>
</dbReference>
<sequence length="767" mass="85774">MGSLEGTFDTKLHEAVRYGDLDEVKVALQQGYDPNLIGLYQWSALHEAANNGENDIVKLLLSKKGDPNKKDLLAGNTAVHYAAQENHLDCLRLLIDAGGRYDVKNNNGKSCLDLATDECFNVLESLKYTETRGDEEVKDLMVMSTDEIKKQLQEEAQAIPSDQSHDHSIMSHDTGQTKDTKPPAMGYLHLTFEYHSHKDTLKIKVWQLSDLLLPPPQTSSIHSIYIKSFLLPDLKKDSRRKTEEIKVDRAEAHQNLQTSTNKGGIQHVFSPSTFKFSKKLEYEGVSPLIIKEKSVQIEVCITQKYSKRSFLIGMLHMPLKEAVKKIVREKYSLIPCVNPTIPANMRVYCASQLQITDSAKIFYSNPDFRNLSESDMSEISQRASSDPNLKGVTTMSESITPRNVVLDISGDLHDELVKDPNRDDKDIDNKRSVRVVIPGEFVEEELEESGYNSNTNVIDMTDISDDNSKPTKKSAFSSVVKHVKMNTGTKVQNLKESAEQKTASDVSLVVEDWKYNEVKQKSGSRPETPTWDYYDLSMRTIEIPFDESESPTQGERPVCLPMETTLGVMQPKVKKKAKTSQEKIEASMTEKNVPVIVVTDTNGGVSRSSNKSKTKGHHKKKKSRNETVSIDMQSFVKPTKSRDGKFTVTADIHIPCATNSLPETSIDIGDTDSVIIDIENFESELRKVEIAESVDDSVHDSTSTTTSHVVMATEALSSNLTAMRAVPQQVFIDDSLYESGDDTSEMSEFTLPFVPLTSQNNHMVSEV</sequence>
<dbReference type="PROSITE" id="PS50088">
    <property type="entry name" value="ANK_REPEAT"/>
    <property type="match status" value="2"/>
</dbReference>
<dbReference type="AlphaFoldDB" id="A0A8B8EJY8"/>
<evidence type="ECO:0000313" key="5">
    <source>
        <dbReference type="Proteomes" id="UP000694844"/>
    </source>
</evidence>
<accession>A0A8B8EJY8</accession>
<dbReference type="PROSITE" id="PS50297">
    <property type="entry name" value="ANK_REP_REGION"/>
    <property type="match status" value="2"/>
</dbReference>
<dbReference type="InterPro" id="IPR002110">
    <property type="entry name" value="Ankyrin_rpt"/>
</dbReference>
<keyword evidence="1" id="KW-0677">Repeat</keyword>
<feature type="region of interest" description="Disordered" evidence="4">
    <location>
        <begin position="601"/>
        <end position="628"/>
    </location>
</feature>
<dbReference type="Pfam" id="PF12796">
    <property type="entry name" value="Ank_2"/>
    <property type="match status" value="1"/>
</dbReference>
<evidence type="ECO:0000256" key="4">
    <source>
        <dbReference type="SAM" id="MobiDB-lite"/>
    </source>
</evidence>
<dbReference type="GeneID" id="111134839"/>
<dbReference type="PANTHER" id="PTHR24201:SF15">
    <property type="entry name" value="ANKYRIN REPEAT DOMAIN-CONTAINING PROTEIN 66"/>
    <property type="match status" value="1"/>
</dbReference>